<comment type="cofactor">
    <cofactor evidence="3">
        <name>pyridoxal 5'-phosphate</name>
        <dbReference type="ChEBI" id="CHEBI:597326"/>
    </cofactor>
</comment>
<name>A0A2T1BXF7_9CYAN</name>
<dbReference type="GO" id="GO:0030170">
    <property type="term" value="F:pyridoxal phosphate binding"/>
    <property type="evidence" value="ECO:0007669"/>
    <property type="project" value="UniProtKB-UniRule"/>
</dbReference>
<dbReference type="Proteomes" id="UP000238762">
    <property type="component" value="Unassembled WGS sequence"/>
</dbReference>
<dbReference type="PANTHER" id="PTHR10146">
    <property type="entry name" value="PROLINE SYNTHETASE CO-TRANSCRIBED BACTERIAL HOMOLOG PROTEIN"/>
    <property type="match status" value="1"/>
</dbReference>
<comment type="function">
    <text evidence="2">Pyridoxal 5'-phosphate (PLP)-binding protein, which is involved in PLP homeostasis.</text>
</comment>
<dbReference type="InterPro" id="IPR029066">
    <property type="entry name" value="PLP-binding_barrel"/>
</dbReference>
<dbReference type="InterPro" id="IPR001608">
    <property type="entry name" value="Ala_racemase_N"/>
</dbReference>
<dbReference type="HAMAP" id="MF_02087">
    <property type="entry name" value="PLP_homeostasis"/>
    <property type="match status" value="1"/>
</dbReference>
<dbReference type="PIRSF" id="PIRSF004848">
    <property type="entry name" value="YBL036c_PLPDEIII"/>
    <property type="match status" value="1"/>
</dbReference>
<dbReference type="CDD" id="cd00635">
    <property type="entry name" value="PLPDE_III_YBL036c_like"/>
    <property type="match status" value="1"/>
</dbReference>
<feature type="domain" description="Alanine racemase N-terminal" evidence="5">
    <location>
        <begin position="4"/>
        <end position="222"/>
    </location>
</feature>
<dbReference type="NCBIfam" id="TIGR00044">
    <property type="entry name" value="YggS family pyridoxal phosphate-dependent enzyme"/>
    <property type="match status" value="1"/>
</dbReference>
<dbReference type="RefSeq" id="WP_106291612.1">
    <property type="nucleotide sequence ID" value="NZ_CAWNTC010000224.1"/>
</dbReference>
<dbReference type="Gene3D" id="3.20.20.10">
    <property type="entry name" value="Alanine racemase"/>
    <property type="match status" value="1"/>
</dbReference>
<dbReference type="FunFam" id="3.20.20.10:FF:000018">
    <property type="entry name" value="Pyridoxal phosphate homeostasis protein"/>
    <property type="match status" value="1"/>
</dbReference>
<evidence type="ECO:0000256" key="2">
    <source>
        <dbReference type="HAMAP-Rule" id="MF_02087"/>
    </source>
</evidence>
<evidence type="ECO:0000259" key="5">
    <source>
        <dbReference type="Pfam" id="PF01168"/>
    </source>
</evidence>
<dbReference type="OrthoDB" id="9804072at2"/>
<evidence type="ECO:0000256" key="4">
    <source>
        <dbReference type="RuleBase" id="RU004514"/>
    </source>
</evidence>
<evidence type="ECO:0000256" key="1">
    <source>
        <dbReference type="ARBA" id="ARBA00022898"/>
    </source>
</evidence>
<dbReference type="SUPFAM" id="SSF51419">
    <property type="entry name" value="PLP-binding barrel"/>
    <property type="match status" value="1"/>
</dbReference>
<evidence type="ECO:0000313" key="6">
    <source>
        <dbReference type="EMBL" id="PSB00638.1"/>
    </source>
</evidence>
<dbReference type="Pfam" id="PF01168">
    <property type="entry name" value="Ala_racemase_N"/>
    <property type="match status" value="1"/>
</dbReference>
<feature type="modified residue" description="N6-(pyridoxal phosphate)lysine" evidence="2 3">
    <location>
        <position position="27"/>
    </location>
</feature>
<proteinExistence type="inferred from homology"/>
<sequence>MYDPIAERIYEISQQLPSNVRLIAVSKYVSVEAMRQAYRAGIRDFGESRVQEAQIKQKQLSDLPDITWHLIGHLQSNKSRKAIELFDWIHSVDSLNLAQRLDQIADEIGKIPQVCLQVKVLPDENKYGWSIPELLTDLSELDRCQHIQIRGLMTIAPLDLTIEQTLQVFQEINHLGDRIRQQTWLNIHISELSMGMSGDYHLAIQAGSTMIRLGQVIFGERPHEN</sequence>
<keyword evidence="7" id="KW-1185">Reference proteome</keyword>
<comment type="caution">
    <text evidence="6">The sequence shown here is derived from an EMBL/GenBank/DDBJ whole genome shotgun (WGS) entry which is preliminary data.</text>
</comment>
<comment type="similarity">
    <text evidence="2 4">Belongs to the pyridoxal phosphate-binding protein YggS/PROSC family.</text>
</comment>
<dbReference type="PANTHER" id="PTHR10146:SF14">
    <property type="entry name" value="PYRIDOXAL PHOSPHATE HOMEOSTASIS PROTEIN"/>
    <property type="match status" value="1"/>
</dbReference>
<protein>
    <recommendedName>
        <fullName evidence="2">Pyridoxal phosphate homeostasis protein</fullName>
        <shortName evidence="2">PLP homeostasis protein</shortName>
    </recommendedName>
</protein>
<evidence type="ECO:0000313" key="7">
    <source>
        <dbReference type="Proteomes" id="UP000238762"/>
    </source>
</evidence>
<accession>A0A2T1BXF7</accession>
<reference evidence="6 7" key="2">
    <citation type="submission" date="2018-03" db="EMBL/GenBank/DDBJ databases">
        <title>The ancient ancestry and fast evolution of plastids.</title>
        <authorList>
            <person name="Moore K.R."/>
            <person name="Magnabosco C."/>
            <person name="Momper L."/>
            <person name="Gold D.A."/>
            <person name="Bosak T."/>
            <person name="Fournier G.P."/>
        </authorList>
    </citation>
    <scope>NUCLEOTIDE SEQUENCE [LARGE SCALE GENOMIC DNA]</scope>
    <source>
        <strain evidence="6 7">CCAP 1448/3</strain>
    </source>
</reference>
<keyword evidence="1 2" id="KW-0663">Pyridoxal phosphate</keyword>
<dbReference type="EMBL" id="PVWJ01000179">
    <property type="protein sequence ID" value="PSB00638.1"/>
    <property type="molecule type" value="Genomic_DNA"/>
</dbReference>
<organism evidence="6 7">
    <name type="scientific">Merismopedia glauca CCAP 1448/3</name>
    <dbReference type="NCBI Taxonomy" id="1296344"/>
    <lineage>
        <taxon>Bacteria</taxon>
        <taxon>Bacillati</taxon>
        <taxon>Cyanobacteriota</taxon>
        <taxon>Cyanophyceae</taxon>
        <taxon>Synechococcales</taxon>
        <taxon>Merismopediaceae</taxon>
        <taxon>Merismopedia</taxon>
    </lineage>
</organism>
<gene>
    <name evidence="6" type="ORF">C7B64_22500</name>
</gene>
<evidence type="ECO:0000256" key="3">
    <source>
        <dbReference type="PIRSR" id="PIRSR004848-1"/>
    </source>
</evidence>
<dbReference type="AlphaFoldDB" id="A0A2T1BXF7"/>
<dbReference type="InterPro" id="IPR011078">
    <property type="entry name" value="PyrdxlP_homeostasis"/>
</dbReference>
<reference evidence="6 7" key="1">
    <citation type="submission" date="2018-02" db="EMBL/GenBank/DDBJ databases">
        <authorList>
            <person name="Cohen D.B."/>
            <person name="Kent A.D."/>
        </authorList>
    </citation>
    <scope>NUCLEOTIDE SEQUENCE [LARGE SCALE GENOMIC DNA]</scope>
    <source>
        <strain evidence="6 7">CCAP 1448/3</strain>
    </source>
</reference>